<dbReference type="Gene3D" id="3.80.10.10">
    <property type="entry name" value="Ribonuclease Inhibitor"/>
    <property type="match status" value="1"/>
</dbReference>
<evidence type="ECO:0000313" key="3">
    <source>
        <dbReference type="EMBL" id="RUS71152.1"/>
    </source>
</evidence>
<sequence length="185" mass="20703">MKALDPLKYESEIMSNLDKLQALDFKRVEYYRDLRSRFIVEAAIDAMDRAILQASASAESAALSLRLSGRGLTKLYHPELLTLVTSADLSSNQLRDVRQFGLLQSVRDLDLSNNGLTSCQGLRHLPRLERLVLSNNQLSSPESLIDLQTCPRLKQLHLVKNPIIAQDAAMEGLREMLSGVEIVTQ</sequence>
<dbReference type="InterPro" id="IPR025875">
    <property type="entry name" value="Leu-rich_rpt_4"/>
</dbReference>
<keyword evidence="1" id="KW-0433">Leucine-rich repeat</keyword>
<evidence type="ECO:0000256" key="2">
    <source>
        <dbReference type="ARBA" id="ARBA00022737"/>
    </source>
</evidence>
<gene>
    <name evidence="3" type="ORF">EGW08_021078</name>
</gene>
<dbReference type="Proteomes" id="UP000271974">
    <property type="component" value="Unassembled WGS sequence"/>
</dbReference>
<dbReference type="InterPro" id="IPR043313">
    <property type="entry name" value="LRMDA"/>
</dbReference>
<comment type="caution">
    <text evidence="3">The sequence shown here is derived from an EMBL/GenBank/DDBJ whole genome shotgun (WGS) entry which is preliminary data.</text>
</comment>
<dbReference type="Pfam" id="PF12799">
    <property type="entry name" value="LRR_4"/>
    <property type="match status" value="1"/>
</dbReference>
<reference evidence="3 4" key="1">
    <citation type="submission" date="2019-01" db="EMBL/GenBank/DDBJ databases">
        <title>A draft genome assembly of the solar-powered sea slug Elysia chlorotica.</title>
        <authorList>
            <person name="Cai H."/>
            <person name="Li Q."/>
            <person name="Fang X."/>
            <person name="Li J."/>
            <person name="Curtis N.E."/>
            <person name="Altenburger A."/>
            <person name="Shibata T."/>
            <person name="Feng M."/>
            <person name="Maeda T."/>
            <person name="Schwartz J.A."/>
            <person name="Shigenobu S."/>
            <person name="Lundholm N."/>
            <person name="Nishiyama T."/>
            <person name="Yang H."/>
            <person name="Hasebe M."/>
            <person name="Li S."/>
            <person name="Pierce S.K."/>
            <person name="Wang J."/>
        </authorList>
    </citation>
    <scope>NUCLEOTIDE SEQUENCE [LARGE SCALE GENOMIC DNA]</scope>
    <source>
        <strain evidence="3">EC2010</strain>
        <tissue evidence="3">Whole organism of an adult</tissue>
    </source>
</reference>
<dbReference type="InterPro" id="IPR001611">
    <property type="entry name" value="Leu-rich_rpt"/>
</dbReference>
<dbReference type="EMBL" id="RQTK01001263">
    <property type="protein sequence ID" value="RUS71152.1"/>
    <property type="molecule type" value="Genomic_DNA"/>
</dbReference>
<dbReference type="SUPFAM" id="SSF52058">
    <property type="entry name" value="L domain-like"/>
    <property type="match status" value="1"/>
</dbReference>
<name>A0A3S1B3K6_ELYCH</name>
<protein>
    <recommendedName>
        <fullName evidence="5">U2A'/phosphoprotein 32 family A C-terminal domain-containing protein</fullName>
    </recommendedName>
</protein>
<dbReference type="Gene3D" id="1.25.40.120">
    <property type="entry name" value="Protein prenylyltransferase"/>
    <property type="match status" value="1"/>
</dbReference>
<evidence type="ECO:0000256" key="1">
    <source>
        <dbReference type="ARBA" id="ARBA00022614"/>
    </source>
</evidence>
<organism evidence="3 4">
    <name type="scientific">Elysia chlorotica</name>
    <name type="common">Eastern emerald elysia</name>
    <name type="synonym">Sea slug</name>
    <dbReference type="NCBI Taxonomy" id="188477"/>
    <lineage>
        <taxon>Eukaryota</taxon>
        <taxon>Metazoa</taxon>
        <taxon>Spiralia</taxon>
        <taxon>Lophotrochozoa</taxon>
        <taxon>Mollusca</taxon>
        <taxon>Gastropoda</taxon>
        <taxon>Heterobranchia</taxon>
        <taxon>Euthyneura</taxon>
        <taxon>Panpulmonata</taxon>
        <taxon>Sacoglossa</taxon>
        <taxon>Placobranchoidea</taxon>
        <taxon>Plakobranchidae</taxon>
        <taxon>Elysia</taxon>
    </lineage>
</organism>
<evidence type="ECO:0000313" key="4">
    <source>
        <dbReference type="Proteomes" id="UP000271974"/>
    </source>
</evidence>
<dbReference type="PANTHER" id="PTHR46282:SF2">
    <property type="entry name" value="LEUCINE-RICH MELANOCYTE DIFFERENTIATION-ASSOCIATED PROTEIN"/>
    <property type="match status" value="1"/>
</dbReference>
<keyword evidence="2" id="KW-0677">Repeat</keyword>
<keyword evidence="4" id="KW-1185">Reference proteome</keyword>
<proteinExistence type="predicted"/>
<dbReference type="OrthoDB" id="1658at2759"/>
<dbReference type="AlphaFoldDB" id="A0A3S1B3K6"/>
<evidence type="ECO:0008006" key="5">
    <source>
        <dbReference type="Google" id="ProtNLM"/>
    </source>
</evidence>
<dbReference type="STRING" id="188477.A0A3S1B3K6"/>
<accession>A0A3S1B3K6</accession>
<dbReference type="PANTHER" id="PTHR46282">
    <property type="entry name" value="LEUCINE-RICH MELANOCYTE DIFFERENTIATION-ASSOCIATED PROTEIN"/>
    <property type="match status" value="1"/>
</dbReference>
<dbReference type="PROSITE" id="PS51450">
    <property type="entry name" value="LRR"/>
    <property type="match status" value="2"/>
</dbReference>
<dbReference type="InterPro" id="IPR032675">
    <property type="entry name" value="LRR_dom_sf"/>
</dbReference>